<keyword evidence="12 16" id="KW-0804">Transcription</keyword>
<dbReference type="Pfam" id="PF02319">
    <property type="entry name" value="WHD_E2F_TDP"/>
    <property type="match status" value="1"/>
</dbReference>
<name>A0A8J5F3P1_ZINOF</name>
<comment type="subcellular location">
    <subcellularLocation>
        <location evidence="2">Cytoplasm</location>
    </subcellularLocation>
    <subcellularLocation>
        <location evidence="1 16">Nucleus</location>
    </subcellularLocation>
</comment>
<reference evidence="19 20" key="1">
    <citation type="submission" date="2020-08" db="EMBL/GenBank/DDBJ databases">
        <title>Plant Genome Project.</title>
        <authorList>
            <person name="Zhang R.-G."/>
        </authorList>
    </citation>
    <scope>NUCLEOTIDE SEQUENCE [LARGE SCALE GENOMIC DNA]</scope>
    <source>
        <tissue evidence="19">Rhizome</tissue>
    </source>
</reference>
<dbReference type="InterPro" id="IPR008580">
    <property type="entry name" value="PPPDE_dom"/>
</dbReference>
<dbReference type="InterPro" id="IPR003316">
    <property type="entry name" value="E2F_WHTH_DNA-bd_dom"/>
</dbReference>
<evidence type="ECO:0000256" key="6">
    <source>
        <dbReference type="ARBA" id="ARBA00022670"/>
    </source>
</evidence>
<dbReference type="InterPro" id="IPR038168">
    <property type="entry name" value="TF_DP_C_sf"/>
</dbReference>
<dbReference type="PROSITE" id="PS51858">
    <property type="entry name" value="PPPDE"/>
    <property type="match status" value="1"/>
</dbReference>
<dbReference type="FunFam" id="1.20.140.80:FF:000002">
    <property type="entry name" value="Transcription factor-like protein DPB"/>
    <property type="match status" value="1"/>
</dbReference>
<keyword evidence="14" id="KW-0131">Cell cycle</keyword>
<comment type="similarity">
    <text evidence="3">Belongs to the DeSI family.</text>
</comment>
<dbReference type="SMART" id="SM01179">
    <property type="entry name" value="DUF862"/>
    <property type="match status" value="1"/>
</dbReference>
<evidence type="ECO:0000256" key="15">
    <source>
        <dbReference type="PROSITE-ProRule" id="PRU00708"/>
    </source>
</evidence>
<gene>
    <name evidence="19" type="ORF">ZIOFF_061159</name>
</gene>
<evidence type="ECO:0000256" key="13">
    <source>
        <dbReference type="ARBA" id="ARBA00023242"/>
    </source>
</evidence>
<comment type="caution">
    <text evidence="19">The sequence shown here is derived from an EMBL/GenBank/DDBJ whole genome shotgun (WGS) entry which is preliminary data.</text>
</comment>
<dbReference type="SMART" id="SM01138">
    <property type="entry name" value="DP"/>
    <property type="match status" value="1"/>
</dbReference>
<keyword evidence="13 16" id="KW-0539">Nucleus</keyword>
<dbReference type="InterPro" id="IPR036388">
    <property type="entry name" value="WH-like_DNA-bd_sf"/>
</dbReference>
<keyword evidence="11 16" id="KW-0238">DNA-binding</keyword>
<dbReference type="NCBIfam" id="TIGR00756">
    <property type="entry name" value="PPR"/>
    <property type="match status" value="4"/>
</dbReference>
<dbReference type="FunFam" id="1.25.40.10:FF:000184">
    <property type="entry name" value="Pentatricopeptide repeat-containing protein, chloroplastic"/>
    <property type="match status" value="1"/>
</dbReference>
<evidence type="ECO:0000256" key="1">
    <source>
        <dbReference type="ARBA" id="ARBA00004123"/>
    </source>
</evidence>
<protein>
    <recommendedName>
        <fullName evidence="18">PPPDE domain-containing protein</fullName>
    </recommendedName>
</protein>
<dbReference type="PANTHER" id="PTHR47926">
    <property type="entry name" value="PENTATRICOPEPTIDE REPEAT-CONTAINING PROTEIN"/>
    <property type="match status" value="1"/>
</dbReference>
<evidence type="ECO:0000313" key="19">
    <source>
        <dbReference type="EMBL" id="KAG6477729.1"/>
    </source>
</evidence>
<dbReference type="PANTHER" id="PTHR47926:SF437">
    <property type="entry name" value="PENTACOTRIPEPTIDE-REPEAT REGION OF PRORP DOMAIN-CONTAINING PROTEIN"/>
    <property type="match status" value="1"/>
</dbReference>
<keyword evidence="5" id="KW-0963">Cytoplasm</keyword>
<dbReference type="FunFam" id="1.10.10.10:FF:000187">
    <property type="entry name" value="Transcription factor-like protein DPB"/>
    <property type="match status" value="1"/>
</dbReference>
<evidence type="ECO:0000256" key="14">
    <source>
        <dbReference type="ARBA" id="ARBA00023306"/>
    </source>
</evidence>
<evidence type="ECO:0000256" key="11">
    <source>
        <dbReference type="ARBA" id="ARBA00023125"/>
    </source>
</evidence>
<dbReference type="InterPro" id="IPR046960">
    <property type="entry name" value="PPR_At4g14850-like_plant"/>
</dbReference>
<evidence type="ECO:0000256" key="12">
    <source>
        <dbReference type="ARBA" id="ARBA00023163"/>
    </source>
</evidence>
<dbReference type="GO" id="GO:0006355">
    <property type="term" value="P:regulation of DNA-templated transcription"/>
    <property type="evidence" value="ECO:0007669"/>
    <property type="project" value="InterPro"/>
</dbReference>
<dbReference type="InterPro" id="IPR014889">
    <property type="entry name" value="Transc_factor_DP_C"/>
</dbReference>
<evidence type="ECO:0000256" key="10">
    <source>
        <dbReference type="ARBA" id="ARBA00023054"/>
    </source>
</evidence>
<dbReference type="InterPro" id="IPR011990">
    <property type="entry name" value="TPR-like_helical_dom_sf"/>
</dbReference>
<dbReference type="PROSITE" id="PS51375">
    <property type="entry name" value="PPR"/>
    <property type="match status" value="3"/>
</dbReference>
<evidence type="ECO:0000256" key="17">
    <source>
        <dbReference type="SAM" id="MobiDB-lite"/>
    </source>
</evidence>
<evidence type="ECO:0000256" key="2">
    <source>
        <dbReference type="ARBA" id="ARBA00004496"/>
    </source>
</evidence>
<evidence type="ECO:0000256" key="4">
    <source>
        <dbReference type="ARBA" id="ARBA00010940"/>
    </source>
</evidence>
<evidence type="ECO:0000256" key="5">
    <source>
        <dbReference type="ARBA" id="ARBA00022490"/>
    </source>
</evidence>
<dbReference type="Pfam" id="PF20431">
    <property type="entry name" value="E_motif"/>
    <property type="match status" value="1"/>
</dbReference>
<evidence type="ECO:0000256" key="3">
    <source>
        <dbReference type="ARBA" id="ARBA00008140"/>
    </source>
</evidence>
<dbReference type="SMART" id="SM01372">
    <property type="entry name" value="E2F_TDP"/>
    <property type="match status" value="1"/>
</dbReference>
<keyword evidence="6" id="KW-0645">Protease</keyword>
<keyword evidence="10" id="KW-0175">Coiled coil</keyword>
<dbReference type="InterPro" id="IPR002885">
    <property type="entry name" value="PPR_rpt"/>
</dbReference>
<dbReference type="GO" id="GO:0009451">
    <property type="term" value="P:RNA modification"/>
    <property type="evidence" value="ECO:0007669"/>
    <property type="project" value="InterPro"/>
</dbReference>
<dbReference type="Gene3D" id="1.10.10.10">
    <property type="entry name" value="Winged helix-like DNA-binding domain superfamily/Winged helix DNA-binding domain"/>
    <property type="match status" value="1"/>
</dbReference>
<dbReference type="InterPro" id="IPR036390">
    <property type="entry name" value="WH_DNA-bd_sf"/>
</dbReference>
<keyword evidence="8" id="KW-0378">Hydrolase</keyword>
<dbReference type="GO" id="GO:0070176">
    <property type="term" value="C:DRM complex"/>
    <property type="evidence" value="ECO:0007669"/>
    <property type="project" value="UniProtKB-ARBA"/>
</dbReference>
<dbReference type="Pfam" id="PF13041">
    <property type="entry name" value="PPR_2"/>
    <property type="match status" value="2"/>
</dbReference>
<sequence>MGFGREAELWTHHEKRCFHLLQRIPSLPASALLQIHASLLRRGAIHASLSLLTRLITAFSDLAVLASPLASESLLRHARRLFDACPERDAFICSSFLRALSRNRGFRESIALYRDLLTAPPSHFPDDHTFPFLLKACASLPGDASEHGEGSQIHAHVVKMGFRGHAFASTALVDMYAKRGDMASARKVFDDMPQKSLPSWTSMTVGYARSGDVGAAIDLFQLMPDKDTAAVNAMMDVFVKRGDMVSARRLFDETPDRNVISWTNLICGYCKIGDMEAAGALFDEMPERNLHSWNTMIGGYCQNRQPQRSLKLFRELQSGCCPAQPDAVTLVSVLPAVADLGAIDLGRWIHNYARRNGLDRAITVSTALIDMYAKCGEISEARRVFNQMPRTEPPAWNSMIHGLALNGRATDALNMFNEMRKRGVRPNEVTAMGVLSACNHGGLVDEAKRWFDEMEALHIERRIDHYGCMVDLLGRSGFLEEAEKLMSEMPCLPNGIILSSLLNACVIHEDVERAERALRKANEVEPWNTSNYVMMRNLYARLKRWKDVERIKGELRRFGGKREAGCSVIEVASCVREFVSGDQFHPEWKNIYSVLGELLQLQNEGQEEEDQELELDATLIDGDVNDNGGSGKTHIYLNIYDISPVNNYLYCFGLGIFHSGIEAHGTEYGFGAHEFSMSGVFEVEPKSCPGFSFRRAVWLGTTNMSRSEFRLFMEDLSEKYYGDTYHLIAKNCNHFTDEVSKQLTGKWIPGWVNRLAKLAAFSHKPFGQVHWESYHLDYLLLVSLFFVSNLRPAHDQGEKTHPLRLRLSPCSFCIRVCYLSLDPLVRSCSRSAIEEMDEGSNSTTSFPKSHVRGGGGGLFPLGTPAFSSCQSASTSGSAGSPSSRSEIVATTPASENTLVRLNHLDIHGDGEGTPEGAVSGKKKKRSSRAVSGDKSGRGLRQFSMKDVMKMESICEKVESKGRTTYNEVADELVTEFTNPQNNPGSQDQQQQYDEKNIRRRVYDALNVLMAMDIISKDKKEIHWKGLPRTSLNDIEELKAERIGLRSRIDKKTAYLQELHDQYEGLQNLVQRNDKLYGSGNLPSGGVALPFILVQTRPHATVEVEISEDMQLVHFDFNSTPFELHDDSYVVKAMGLCMREKNDGSLAPCSDGGDGSSVIGASQKHSSPSSRANSMTRVLASPPKPGILKSRVKNEH</sequence>
<dbReference type="GO" id="GO:0008233">
    <property type="term" value="F:peptidase activity"/>
    <property type="evidence" value="ECO:0007669"/>
    <property type="project" value="UniProtKB-KW"/>
</dbReference>
<dbReference type="CDD" id="cd14458">
    <property type="entry name" value="DP_DD"/>
    <property type="match status" value="1"/>
</dbReference>
<dbReference type="Gene3D" id="1.20.140.80">
    <property type="entry name" value="Transcription factor DP"/>
    <property type="match status" value="1"/>
</dbReference>
<feature type="repeat" description="PPR" evidence="15">
    <location>
        <begin position="258"/>
        <end position="292"/>
    </location>
</feature>
<proteinExistence type="inferred from homology"/>
<evidence type="ECO:0000256" key="7">
    <source>
        <dbReference type="ARBA" id="ARBA00022737"/>
    </source>
</evidence>
<accession>A0A8J5F3P1</accession>
<feature type="region of interest" description="Disordered" evidence="17">
    <location>
        <begin position="870"/>
        <end position="941"/>
    </location>
</feature>
<dbReference type="InterPro" id="IPR042266">
    <property type="entry name" value="PPPDE_sf"/>
</dbReference>
<dbReference type="InterPro" id="IPR037241">
    <property type="entry name" value="E2F-DP_heterodim"/>
</dbReference>
<keyword evidence="7" id="KW-0677">Repeat</keyword>
<dbReference type="Pfam" id="PF01535">
    <property type="entry name" value="PPR"/>
    <property type="match status" value="6"/>
</dbReference>
<comment type="similarity">
    <text evidence="4 16">Belongs to the E2F/DP family.</text>
</comment>
<evidence type="ECO:0000256" key="8">
    <source>
        <dbReference type="ARBA" id="ARBA00022801"/>
    </source>
</evidence>
<dbReference type="Pfam" id="PF05903">
    <property type="entry name" value="Peptidase_C97"/>
    <property type="match status" value="1"/>
</dbReference>
<feature type="domain" description="PPPDE" evidence="18">
    <location>
        <begin position="633"/>
        <end position="795"/>
    </location>
</feature>
<dbReference type="SUPFAM" id="SSF144074">
    <property type="entry name" value="E2F-DP heterodimerization region"/>
    <property type="match status" value="1"/>
</dbReference>
<dbReference type="SUPFAM" id="SSF48452">
    <property type="entry name" value="TPR-like"/>
    <property type="match status" value="1"/>
</dbReference>
<feature type="compositionally biased region" description="Low complexity" evidence="17">
    <location>
        <begin position="870"/>
        <end position="885"/>
    </location>
</feature>
<keyword evidence="20" id="KW-1185">Reference proteome</keyword>
<dbReference type="GO" id="GO:0006508">
    <property type="term" value="P:proteolysis"/>
    <property type="evidence" value="ECO:0007669"/>
    <property type="project" value="UniProtKB-KW"/>
</dbReference>
<dbReference type="InterPro" id="IPR046848">
    <property type="entry name" value="E_motif"/>
</dbReference>
<dbReference type="SUPFAM" id="SSF46785">
    <property type="entry name" value="Winged helix' DNA-binding domain"/>
    <property type="match status" value="1"/>
</dbReference>
<evidence type="ECO:0000256" key="16">
    <source>
        <dbReference type="RuleBase" id="RU003796"/>
    </source>
</evidence>
<feature type="region of interest" description="Disordered" evidence="17">
    <location>
        <begin position="1147"/>
        <end position="1195"/>
    </location>
</feature>
<feature type="repeat" description="PPR" evidence="15">
    <location>
        <begin position="165"/>
        <end position="199"/>
    </location>
</feature>
<dbReference type="GO" id="GO:0003677">
    <property type="term" value="F:DNA binding"/>
    <property type="evidence" value="ECO:0007669"/>
    <property type="project" value="UniProtKB-KW"/>
</dbReference>
<organism evidence="19 20">
    <name type="scientific">Zingiber officinale</name>
    <name type="common">Ginger</name>
    <name type="synonym">Amomum zingiber</name>
    <dbReference type="NCBI Taxonomy" id="94328"/>
    <lineage>
        <taxon>Eukaryota</taxon>
        <taxon>Viridiplantae</taxon>
        <taxon>Streptophyta</taxon>
        <taxon>Embryophyta</taxon>
        <taxon>Tracheophyta</taxon>
        <taxon>Spermatophyta</taxon>
        <taxon>Magnoliopsida</taxon>
        <taxon>Liliopsida</taxon>
        <taxon>Zingiberales</taxon>
        <taxon>Zingiberaceae</taxon>
        <taxon>Zingiber</taxon>
    </lineage>
</organism>
<dbReference type="Gene3D" id="3.90.1720.30">
    <property type="entry name" value="PPPDE domains"/>
    <property type="match status" value="1"/>
</dbReference>
<feature type="repeat" description="PPR" evidence="15">
    <location>
        <begin position="392"/>
        <end position="426"/>
    </location>
</feature>
<dbReference type="Pfam" id="PF08781">
    <property type="entry name" value="DP"/>
    <property type="match status" value="1"/>
</dbReference>
<evidence type="ECO:0000313" key="20">
    <source>
        <dbReference type="Proteomes" id="UP000734854"/>
    </source>
</evidence>
<evidence type="ECO:0000256" key="9">
    <source>
        <dbReference type="ARBA" id="ARBA00023015"/>
    </source>
</evidence>
<dbReference type="AlphaFoldDB" id="A0A8J5F3P1"/>
<evidence type="ECO:0000259" key="18">
    <source>
        <dbReference type="PROSITE" id="PS51858"/>
    </source>
</evidence>
<dbReference type="EMBL" id="JACMSC010000017">
    <property type="protein sequence ID" value="KAG6477729.1"/>
    <property type="molecule type" value="Genomic_DNA"/>
</dbReference>
<dbReference type="Gene3D" id="1.25.40.10">
    <property type="entry name" value="Tetratricopeptide repeat domain"/>
    <property type="match status" value="4"/>
</dbReference>
<dbReference type="Proteomes" id="UP000734854">
    <property type="component" value="Unassembled WGS sequence"/>
</dbReference>
<dbReference type="GO" id="GO:0005737">
    <property type="term" value="C:cytoplasm"/>
    <property type="evidence" value="ECO:0007669"/>
    <property type="project" value="UniProtKB-SubCell"/>
</dbReference>
<feature type="compositionally biased region" description="Polar residues" evidence="17">
    <location>
        <begin position="1158"/>
        <end position="1175"/>
    </location>
</feature>
<keyword evidence="9 16" id="KW-0805">Transcription regulation</keyword>
<dbReference type="GO" id="GO:0003723">
    <property type="term" value="F:RNA binding"/>
    <property type="evidence" value="ECO:0007669"/>
    <property type="project" value="InterPro"/>
</dbReference>